<reference evidence="9" key="1">
    <citation type="submission" date="2022-08" db="EMBL/GenBank/DDBJ databases">
        <title>Novel sulfate-reducing endosymbionts in the free-living metamonad Anaeramoeba.</title>
        <authorList>
            <person name="Jerlstrom-Hultqvist J."/>
            <person name="Cepicka I."/>
            <person name="Gallot-Lavallee L."/>
            <person name="Salas-Leiva D."/>
            <person name="Curtis B.A."/>
            <person name="Zahonova K."/>
            <person name="Pipaliya S."/>
            <person name="Dacks J."/>
            <person name="Roger A.J."/>
        </authorList>
    </citation>
    <scope>NUCLEOTIDE SEQUENCE</scope>
    <source>
        <strain evidence="9">Schooner1</strain>
    </source>
</reference>
<dbReference type="EMBL" id="JAOAOG010000274">
    <property type="protein sequence ID" value="KAJ6233801.1"/>
    <property type="molecule type" value="Genomic_DNA"/>
</dbReference>
<feature type="transmembrane region" description="Helical" evidence="7">
    <location>
        <begin position="796"/>
        <end position="817"/>
    </location>
</feature>
<keyword evidence="4 7" id="KW-1133">Transmembrane helix</keyword>
<feature type="region of interest" description="Disordered" evidence="6">
    <location>
        <begin position="1137"/>
        <end position="1192"/>
    </location>
</feature>
<proteinExistence type="inferred from homology"/>
<feature type="compositionally biased region" description="Acidic residues" evidence="6">
    <location>
        <begin position="1137"/>
        <end position="1153"/>
    </location>
</feature>
<evidence type="ECO:0000256" key="5">
    <source>
        <dbReference type="ARBA" id="ARBA00023136"/>
    </source>
</evidence>
<keyword evidence="10" id="KW-1185">Reference proteome</keyword>
<accession>A0ABQ8XMI1</accession>
<feature type="region of interest" description="Disordered" evidence="6">
    <location>
        <begin position="604"/>
        <end position="628"/>
    </location>
</feature>
<feature type="transmembrane region" description="Helical" evidence="7">
    <location>
        <begin position="860"/>
        <end position="881"/>
    </location>
</feature>
<evidence type="ECO:0000256" key="1">
    <source>
        <dbReference type="ARBA" id="ARBA00004141"/>
    </source>
</evidence>
<feature type="transmembrane region" description="Helical" evidence="7">
    <location>
        <begin position="932"/>
        <end position="954"/>
    </location>
</feature>
<comment type="similarity">
    <text evidence="2">Belongs to the ammonium transporter (TC 2.A.49) family. Rh subfamily.</text>
</comment>
<feature type="transmembrane region" description="Helical" evidence="7">
    <location>
        <begin position="1101"/>
        <end position="1123"/>
    </location>
</feature>
<name>A0ABQ8XMI1_9EUKA</name>
<dbReference type="Gene3D" id="1.10.3430.10">
    <property type="entry name" value="Ammonium transporter AmtB like domains"/>
    <property type="match status" value="1"/>
</dbReference>
<feature type="transmembrane region" description="Helical" evidence="7">
    <location>
        <begin position="961"/>
        <end position="983"/>
    </location>
</feature>
<feature type="compositionally biased region" description="Polar residues" evidence="6">
    <location>
        <begin position="1181"/>
        <end position="1192"/>
    </location>
</feature>
<evidence type="ECO:0000259" key="8">
    <source>
        <dbReference type="Pfam" id="PF00909"/>
    </source>
</evidence>
<dbReference type="SUPFAM" id="SSF111352">
    <property type="entry name" value="Ammonium transporter"/>
    <property type="match status" value="1"/>
</dbReference>
<dbReference type="Proteomes" id="UP001150062">
    <property type="component" value="Unassembled WGS sequence"/>
</dbReference>
<sequence>MSESTEPNCKELLVKEGTGFFDIETDVGLFPSGDNVVSLWPEYHPNDHSQSIYGKIFNTEGKTVLDEFQVAKESEHAPYQPNLGILNETHFVSIFITETYTNTYNSKLYGQIMKIKENNDQREFELVGNKFLISEDNTQNSDVSVFNETHFVIVWSTNYYNDNYEVFQRIYGQLIKINYLGDDNVIEKIGSIQQINSESTWKEKNPKVAKLSQNGERFVVVWVSSDQDYYENRIVGQIFESGASNNKSFERLGDEFQINDYKSVNHYSLELCTFSDFKYFVVVWDSFDYINDESRYDIFGKTYNSTNGKEIHSPFTINHNDGNYENRPDVAPLSDNQFVVIWSSHNTSENIYSIIGQICNLDTEKNVIQKNDDQFIVNSFSKEDLFHPKISKSYPYQNTLAVTWVSMISYYVEELGTDSDEYSDHGLPGYDLHAKIYRGEIQNTIQINKKIDSILVKKSSEADITFDNDLFIDSYNSEIKYSVYLVDTENSITPEVSWLNFQEDKRIIHINNKNTTYEEAKTTFYIRIIASTECHQKSLYVRLQFEINNTPIINAVIVSIVFVVTLSVMYFFFYKKKFIQESQIQEQYEDRKLSIDLNSSDYSLGKDDKKEKESEKESNKEKEKEKDEINEIEGIKLEEMKDDELGKENNKIKNDMESFKDDNIEKKRLIGKNKQTNIQLLKSIPIWVLTLFIIMQLYAWFFNTIYYGLILRDNITQTAWKSNIGFITTLVVFQIAIFVIIGVWFKYDESLDETEDHEYDIRSEYYYTYYSDVAVMVIIGFGYLMTFLKKYGLSSLGYTFLLACFCVQWTLINNAFWHQIHEHKDLYEYRLAIPSLVEGMFGAATVMISFGAVLGKTTPLQLLLIAFFEIIFYAFNIYISVFKVGLIDIGGSLIIHTFGAYFGIALTSVLTSRRTEEHQANEKLGSTKVSDVFSLIGTIFLWLFWPSFNGALGAPGSRFRVVINTVLSLCCSCVVTFICSALFHKGKFDPVDIQNATLAGGVAVGTAANLYLTPGGAMGVGLFAGMISTIGFNYLTPFLERKTKLHDTCGVHNLHGMPGLIGGIVSAIVTQVGKHDHSLYNGAFEDIFTEQDNQPLHQLSAIYITLSIALAGGFITGLIVRIFTKTADEPFEDDEFWVNESSDEELSEGEYDDSDYHKTNSNDIDLENDGEQLINKKEIDSSSNNEDITSSD</sequence>
<dbReference type="InterPro" id="IPR029020">
    <property type="entry name" value="Ammonium/urea_transptr"/>
</dbReference>
<keyword evidence="5 7" id="KW-0472">Membrane</keyword>
<feature type="transmembrane region" description="Helical" evidence="7">
    <location>
        <begin position="829"/>
        <end position="854"/>
    </location>
</feature>
<protein>
    <submittedName>
        <fullName evidence="9">Rh50</fullName>
    </submittedName>
</protein>
<gene>
    <name evidence="9" type="ORF">M0813_29662</name>
</gene>
<feature type="transmembrane region" description="Helical" evidence="7">
    <location>
        <begin position="893"/>
        <end position="912"/>
    </location>
</feature>
<evidence type="ECO:0000313" key="10">
    <source>
        <dbReference type="Proteomes" id="UP001150062"/>
    </source>
</evidence>
<dbReference type="Pfam" id="PF00909">
    <property type="entry name" value="Ammonium_transp"/>
    <property type="match status" value="1"/>
</dbReference>
<feature type="transmembrane region" description="Helical" evidence="7">
    <location>
        <begin position="766"/>
        <end position="784"/>
    </location>
</feature>
<evidence type="ECO:0000256" key="7">
    <source>
        <dbReference type="SAM" id="Phobius"/>
    </source>
</evidence>
<feature type="transmembrane region" description="Helical" evidence="7">
    <location>
        <begin position="723"/>
        <end position="745"/>
    </location>
</feature>
<organism evidence="9 10">
    <name type="scientific">Anaeramoeba flamelloides</name>
    <dbReference type="NCBI Taxonomy" id="1746091"/>
    <lineage>
        <taxon>Eukaryota</taxon>
        <taxon>Metamonada</taxon>
        <taxon>Anaeramoebidae</taxon>
        <taxon>Anaeramoeba</taxon>
    </lineage>
</organism>
<dbReference type="PANTHER" id="PTHR11730">
    <property type="entry name" value="AMMONIUM TRANSPORTER"/>
    <property type="match status" value="1"/>
</dbReference>
<comment type="subcellular location">
    <subcellularLocation>
        <location evidence="1">Membrane</location>
        <topology evidence="1">Multi-pass membrane protein</topology>
    </subcellularLocation>
</comment>
<feature type="transmembrane region" description="Helical" evidence="7">
    <location>
        <begin position="684"/>
        <end position="703"/>
    </location>
</feature>
<feature type="transmembrane region" description="Helical" evidence="7">
    <location>
        <begin position="1016"/>
        <end position="1035"/>
    </location>
</feature>
<keyword evidence="3 7" id="KW-0812">Transmembrane</keyword>
<evidence type="ECO:0000256" key="2">
    <source>
        <dbReference type="ARBA" id="ARBA00011036"/>
    </source>
</evidence>
<feature type="domain" description="Ammonium transporter AmtB-like" evidence="8">
    <location>
        <begin position="765"/>
        <end position="1125"/>
    </location>
</feature>
<evidence type="ECO:0000313" key="9">
    <source>
        <dbReference type="EMBL" id="KAJ6233801.1"/>
    </source>
</evidence>
<dbReference type="PANTHER" id="PTHR11730:SF60">
    <property type="entry name" value="RH50, ISOFORM D"/>
    <property type="match status" value="1"/>
</dbReference>
<evidence type="ECO:0000256" key="4">
    <source>
        <dbReference type="ARBA" id="ARBA00022989"/>
    </source>
</evidence>
<evidence type="ECO:0000256" key="6">
    <source>
        <dbReference type="SAM" id="MobiDB-lite"/>
    </source>
</evidence>
<comment type="caution">
    <text evidence="9">The sequence shown here is derived from an EMBL/GenBank/DDBJ whole genome shotgun (WGS) entry which is preliminary data.</text>
</comment>
<feature type="transmembrane region" description="Helical" evidence="7">
    <location>
        <begin position="552"/>
        <end position="573"/>
    </location>
</feature>
<dbReference type="InterPro" id="IPR002229">
    <property type="entry name" value="RhesusRHD"/>
</dbReference>
<evidence type="ECO:0000256" key="3">
    <source>
        <dbReference type="ARBA" id="ARBA00022692"/>
    </source>
</evidence>
<dbReference type="PRINTS" id="PR00342">
    <property type="entry name" value="RHESUSRHD"/>
</dbReference>
<dbReference type="InterPro" id="IPR024041">
    <property type="entry name" value="NH4_transpt_AmtB-like_dom"/>
</dbReference>